<dbReference type="GO" id="GO:1990071">
    <property type="term" value="C:TRAPPII protein complex"/>
    <property type="evidence" value="ECO:0007669"/>
    <property type="project" value="InterPro"/>
</dbReference>
<feature type="region of interest" description="Disordered" evidence="1">
    <location>
        <begin position="909"/>
        <end position="985"/>
    </location>
</feature>
<accession>A0AAV2T004</accession>
<dbReference type="GO" id="GO:0006891">
    <property type="term" value="P:intra-Golgi vesicle-mediated transport"/>
    <property type="evidence" value="ECO:0007669"/>
    <property type="project" value="TreeGrafter"/>
</dbReference>
<dbReference type="GO" id="GO:0005829">
    <property type="term" value="C:cytosol"/>
    <property type="evidence" value="ECO:0007669"/>
    <property type="project" value="GOC"/>
</dbReference>
<dbReference type="PANTHER" id="PTHR13251">
    <property type="entry name" value="EPILEPSY HOLOPROSENCEPHALY CANDIDATE 1/TMEM1"/>
    <property type="match status" value="1"/>
</dbReference>
<dbReference type="InterPro" id="IPR045126">
    <property type="entry name" value="TRAPPC10/Trs130"/>
</dbReference>
<evidence type="ECO:0000256" key="1">
    <source>
        <dbReference type="SAM" id="MobiDB-lite"/>
    </source>
</evidence>
<evidence type="ECO:0000313" key="3">
    <source>
        <dbReference type="EMBL" id="CAL5129484.1"/>
    </source>
</evidence>
<feature type="domain" description="TRAPPC10/Trs130 N-terminal" evidence="2">
    <location>
        <begin position="5"/>
        <end position="336"/>
    </location>
</feature>
<name>A0AAV2T004_CALDB</name>
<sequence>MELVEKPVISCAGHESLVSELETRCLSAISSEPAWWKYSKRGIAHSVHIEAYFTRFQPNQISSPVKILSSGRPIRPVGSLQPLLYIYVISNNLTQYVNGDGRNKIRAWLGYLHERNINEWIILMINADQQSNTPKIWQRPTVLQKIKEDFYVPSNGEHFLQVADRRAVEEKVFQESWTALMRSVRNIILDAYRATIVDYENHLQLLQSDVYSPAWNFFEYFDRKEELAQMYTVLEGYEDALGQYEELESLFSSVACNSDAQDSNLPQWMQKICSNSATSADRTSCTFLSCFPLICSASKCAQSQRIKDRSASLFDIRTYILSRQLELLCLLDRLYEFPERAHSCISGILQEIKALKVPLDPILESCWTFLVALNALDLMRQKTTGKSEGVFNSVISTLSAAFSLSPVVDDGVDVNQMASAKEDLSADSKDYLPSDNILLRAEDNQDNPVAYPLAVLADAVYTTIMNAPKPSSSFMQPMGNLGDDVQLATSFAVELWLVAFTRLGRLGQMLSLWSADKKTFRSPAIDVLKGAIDDCANAEQTNETDFNQSIHKYMAELLSSGRSYKEIFVAIGQTLIGFFKLLNRPRRAVEVACSLSDFLHTIHSDQHASCLYSFALSVHLRDNWSALSTHTYYRLASCLRSLIGRLKSSRKTKEIAMIRYFHCCLALSSLSPTPHLDMVIRSLVRKPTSCDSTTSIHALPDVASSPDFWWSEAIHTQKAFSDTFIWDALSSNCSPFRLSGIELIGASPKGYQLISVTVEVTTQFYFGVSIKVPATQPTLKEWKEVMHYTEGCDCNSELGRILFGGSSKTEAHSLPLVTVDLRRDISRNVEAPTTHTDRLNLSSIRLDSISPQNSVESVNQGLSEGMLFPPPSSRRKSSLLDIAASLANRPAWKSQDQLDSRGENESFLSFGRQKEPVAPADSSSSIDSRTTERVVLLSGRKNATTPQGDERHQTALTVEQSQWSTSSEPGLPSESRMNPNHPKHPLLPSRGSQPNLVAENLDDHFLKIHQQRSLSDSDIFFTPVTADGQTRSMLILQPGMNTIQLAVNAPGFYLASDVTISVIKRAKFEEALSSPGTDKVGVLFNLNYTVLRDHFRSSWQDPKLLDSLLPKVSAPGSEDGMNPIRAIIGLRQPIPMEFVLGKLGIPKNPGARVGLYRLFCLSPQAQTGTHLEHTRNPKAINDYSVTILGHTNGTMEVTAEMSKKSTTQTSSSLDLQDGMIPVCNKPAALSNSVEPPAENGHLGTRMQLERPVWITAITEKDEFFISMPSGYLCRLPVKVIKPLGITLNVYTLQAADSVIFAFRVSCMDIPESSKSSYPPSMKPTKPLSFRLSKFQMMVAVSEARLDAVHESRPSQAPAHPPHRSSVSEHRKVELSDIRPSLSESKDALDECADESQKEVDYMLGAPVDVRCTEAVVSRLCPVTLLWQLKFSDFRPFVTSILERFNEPPVARLKCNYCRLDDPNCESQLIFQRRISPIRQGASGKQASFGNLLSRSRRERLLS</sequence>
<gene>
    <name evidence="3" type="ORF">CDAUBV1_LOCUS393</name>
</gene>
<reference evidence="3" key="1">
    <citation type="submission" date="2024-06" db="EMBL/GenBank/DDBJ databases">
        <authorList>
            <person name="Liu X."/>
            <person name="Lenzi L."/>
            <person name="Haldenby T S."/>
            <person name="Uol C."/>
        </authorList>
    </citation>
    <scope>NUCLEOTIDE SEQUENCE</scope>
</reference>
<proteinExistence type="predicted"/>
<dbReference type="EMBL" id="CAXLJL010000002">
    <property type="protein sequence ID" value="CAL5129484.1"/>
    <property type="molecule type" value="Genomic_DNA"/>
</dbReference>
<dbReference type="Pfam" id="PF23036">
    <property type="entry name" value="TRAPPC10_1st"/>
    <property type="match status" value="1"/>
</dbReference>
<feature type="compositionally biased region" description="Polar residues" evidence="1">
    <location>
        <begin position="954"/>
        <end position="968"/>
    </location>
</feature>
<dbReference type="GO" id="GO:0034498">
    <property type="term" value="P:early endosome to Golgi transport"/>
    <property type="evidence" value="ECO:0007669"/>
    <property type="project" value="TreeGrafter"/>
</dbReference>
<dbReference type="Proteomes" id="UP001497525">
    <property type="component" value="Unassembled WGS sequence"/>
</dbReference>
<dbReference type="PANTHER" id="PTHR13251:SF3">
    <property type="entry name" value="TRAFFICKING PROTEIN PARTICLE COMPLEX SUBUNIT 10"/>
    <property type="match status" value="1"/>
</dbReference>
<comment type="caution">
    <text evidence="3">The sequence shown here is derived from an EMBL/GenBank/DDBJ whole genome shotgun (WGS) entry which is preliminary data.</text>
</comment>
<organism evidence="3 4">
    <name type="scientific">Calicophoron daubneyi</name>
    <name type="common">Rumen fluke</name>
    <name type="synonym">Paramphistomum daubneyi</name>
    <dbReference type="NCBI Taxonomy" id="300641"/>
    <lineage>
        <taxon>Eukaryota</taxon>
        <taxon>Metazoa</taxon>
        <taxon>Spiralia</taxon>
        <taxon>Lophotrochozoa</taxon>
        <taxon>Platyhelminthes</taxon>
        <taxon>Trematoda</taxon>
        <taxon>Digenea</taxon>
        <taxon>Plagiorchiida</taxon>
        <taxon>Pronocephalata</taxon>
        <taxon>Paramphistomoidea</taxon>
        <taxon>Paramphistomidae</taxon>
        <taxon>Calicophoron</taxon>
    </lineage>
</organism>
<dbReference type="InterPro" id="IPR056913">
    <property type="entry name" value="TRAPPC10/Trs130_N"/>
</dbReference>
<evidence type="ECO:0000313" key="4">
    <source>
        <dbReference type="Proteomes" id="UP001497525"/>
    </source>
</evidence>
<protein>
    <recommendedName>
        <fullName evidence="2">TRAPPC10/Trs130 N-terminal domain-containing protein</fullName>
    </recommendedName>
</protein>
<feature type="region of interest" description="Disordered" evidence="1">
    <location>
        <begin position="1349"/>
        <end position="1370"/>
    </location>
</feature>
<evidence type="ECO:0000259" key="2">
    <source>
        <dbReference type="Pfam" id="PF23036"/>
    </source>
</evidence>